<dbReference type="AlphaFoldDB" id="A0A7J6MIK4"/>
<keyword evidence="8 10" id="KW-0472">Membrane</keyword>
<sequence length="458" mass="49703">MSSDEARQQDFPTVSSETSFQVSMKPRLSEDTTAEPTGTVLSEWSVIANTMVGTGVLGLASAFTATGWVLGFCLMTVSALMAVFALHLMNCLSMNSKTRQVSWYTVSGLYCPWAKLVVDIVVIVKCAGVAVSYLQVAGDMLSMLLVFWSGTDFSQSTVRSLIIVAATLMMAPTCMAKELKSTTLVNVLALVTISYCVILGCVYSDVDAGDDTVGIPPQSSFTNILAKLPVFIFAFTCHENMFPCATDMKERTQKKLDLVAISAELTGFIIFLPAVICPYLTFGSHVEPNYLQNIDFENNIPVQVGYVALSIGVLCSYALQVVPIVRSAMVLVTRGKTISSRRKANIIFYTVAAVCQLVPMALAIAVHSLGVTFSFVGIVGSNTIAYIMPSFLYLMMVRKTGSKKGVTFYLAFALCVVAVCLLPLCIGSLIQQIIAGFWAQTNVLVLFLLFYRSRQVVH</sequence>
<feature type="transmembrane region" description="Helical" evidence="10">
    <location>
        <begin position="258"/>
        <end position="282"/>
    </location>
</feature>
<feature type="transmembrane region" description="Helical" evidence="10">
    <location>
        <begin position="187"/>
        <end position="206"/>
    </location>
</feature>
<dbReference type="GO" id="GO:0015194">
    <property type="term" value="F:L-serine transmembrane transporter activity"/>
    <property type="evidence" value="ECO:0007669"/>
    <property type="project" value="TreeGrafter"/>
</dbReference>
<dbReference type="EMBL" id="JABAHT010000068">
    <property type="protein sequence ID" value="KAF4666689.1"/>
    <property type="molecule type" value="Genomic_DNA"/>
</dbReference>
<evidence type="ECO:0000256" key="6">
    <source>
        <dbReference type="ARBA" id="ARBA00022970"/>
    </source>
</evidence>
<evidence type="ECO:0000256" key="2">
    <source>
        <dbReference type="ARBA" id="ARBA00008066"/>
    </source>
</evidence>
<dbReference type="GO" id="GO:0005302">
    <property type="term" value="F:L-tyrosine transmembrane transporter activity"/>
    <property type="evidence" value="ECO:0007669"/>
    <property type="project" value="TreeGrafter"/>
</dbReference>
<evidence type="ECO:0000256" key="5">
    <source>
        <dbReference type="ARBA" id="ARBA00022692"/>
    </source>
</evidence>
<evidence type="ECO:0000256" key="9">
    <source>
        <dbReference type="SAM" id="MobiDB-lite"/>
    </source>
</evidence>
<dbReference type="OrthoDB" id="438545at2759"/>
<dbReference type="EMBL" id="JABANN010000107">
    <property type="protein sequence ID" value="KAF4671266.1"/>
    <property type="molecule type" value="Genomic_DNA"/>
</dbReference>
<dbReference type="PANTHER" id="PTHR22950:SF678">
    <property type="entry name" value="VACUOLAR AMINO ACID TRANSPORTER 5-RELATED"/>
    <property type="match status" value="1"/>
</dbReference>
<comment type="subcellular location">
    <subcellularLocation>
        <location evidence="1">Vacuole membrane</location>
        <topology evidence="1">Multi-pass membrane protein</topology>
    </subcellularLocation>
</comment>
<evidence type="ECO:0000256" key="1">
    <source>
        <dbReference type="ARBA" id="ARBA00004128"/>
    </source>
</evidence>
<dbReference type="GO" id="GO:0005290">
    <property type="term" value="F:L-histidine transmembrane transporter activity"/>
    <property type="evidence" value="ECO:0007669"/>
    <property type="project" value="TreeGrafter"/>
</dbReference>
<keyword evidence="5 10" id="KW-0812">Transmembrane</keyword>
<feature type="region of interest" description="Disordered" evidence="9">
    <location>
        <begin position="1"/>
        <end position="36"/>
    </location>
</feature>
<dbReference type="GO" id="GO:0015189">
    <property type="term" value="F:L-lysine transmembrane transporter activity"/>
    <property type="evidence" value="ECO:0007669"/>
    <property type="project" value="TreeGrafter"/>
</dbReference>
<feature type="transmembrane region" description="Helical" evidence="10">
    <location>
        <begin position="430"/>
        <end position="451"/>
    </location>
</feature>
<feature type="transmembrane region" description="Helical" evidence="10">
    <location>
        <begin position="302"/>
        <end position="325"/>
    </location>
</feature>
<evidence type="ECO:0000259" key="11">
    <source>
        <dbReference type="Pfam" id="PF01490"/>
    </source>
</evidence>
<comment type="caution">
    <text evidence="13">The sequence shown here is derived from an EMBL/GenBank/DDBJ whole genome shotgun (WGS) entry which is preliminary data.</text>
</comment>
<evidence type="ECO:0000256" key="3">
    <source>
        <dbReference type="ARBA" id="ARBA00022448"/>
    </source>
</evidence>
<evidence type="ECO:0000313" key="13">
    <source>
        <dbReference type="EMBL" id="KAF4671266.1"/>
    </source>
</evidence>
<feature type="transmembrane region" description="Helical" evidence="10">
    <location>
        <begin position="218"/>
        <end position="237"/>
    </location>
</feature>
<evidence type="ECO:0000256" key="7">
    <source>
        <dbReference type="ARBA" id="ARBA00022989"/>
    </source>
</evidence>
<dbReference type="Pfam" id="PF01490">
    <property type="entry name" value="Aa_trans"/>
    <property type="match status" value="1"/>
</dbReference>
<organism evidence="13 15">
    <name type="scientific">Perkinsus olseni</name>
    <name type="common">Perkinsus atlanticus</name>
    <dbReference type="NCBI Taxonomy" id="32597"/>
    <lineage>
        <taxon>Eukaryota</taxon>
        <taxon>Sar</taxon>
        <taxon>Alveolata</taxon>
        <taxon>Perkinsozoa</taxon>
        <taxon>Perkinsea</taxon>
        <taxon>Perkinsida</taxon>
        <taxon>Perkinsidae</taxon>
        <taxon>Perkinsus</taxon>
    </lineage>
</organism>
<feature type="transmembrane region" description="Helical" evidence="10">
    <location>
        <begin position="372"/>
        <end position="394"/>
    </location>
</feature>
<dbReference type="InterPro" id="IPR013057">
    <property type="entry name" value="AA_transpt_TM"/>
</dbReference>
<feature type="transmembrane region" description="Helical" evidence="10">
    <location>
        <begin position="68"/>
        <end position="92"/>
    </location>
</feature>
<feature type="transmembrane region" description="Helical" evidence="10">
    <location>
        <begin position="346"/>
        <end position="366"/>
    </location>
</feature>
<evidence type="ECO:0000313" key="12">
    <source>
        <dbReference type="EMBL" id="KAF4666689.1"/>
    </source>
</evidence>
<evidence type="ECO:0000313" key="15">
    <source>
        <dbReference type="Proteomes" id="UP000572268"/>
    </source>
</evidence>
<dbReference type="GO" id="GO:0061459">
    <property type="term" value="F:L-arginine transmembrane transporter activity"/>
    <property type="evidence" value="ECO:0007669"/>
    <property type="project" value="TreeGrafter"/>
</dbReference>
<name>A0A7J6MIK4_PEROL</name>
<dbReference type="PANTHER" id="PTHR22950">
    <property type="entry name" value="AMINO ACID TRANSPORTER"/>
    <property type="match status" value="1"/>
</dbReference>
<reference evidence="14 15" key="1">
    <citation type="submission" date="2020-04" db="EMBL/GenBank/DDBJ databases">
        <title>Perkinsus olseni comparative genomics.</title>
        <authorList>
            <person name="Bogema D.R."/>
        </authorList>
    </citation>
    <scope>NUCLEOTIDE SEQUENCE [LARGE SCALE GENOMIC DNA]</scope>
    <source>
        <strain evidence="12">ATCC PRA-179</strain>
        <strain evidence="13">ATCC PRA-31</strain>
    </source>
</reference>
<protein>
    <recommendedName>
        <fullName evidence="11">Amino acid transporter transmembrane domain-containing protein</fullName>
    </recommendedName>
</protein>
<evidence type="ECO:0000256" key="10">
    <source>
        <dbReference type="SAM" id="Phobius"/>
    </source>
</evidence>
<feature type="domain" description="Amino acid transporter transmembrane" evidence="11">
    <location>
        <begin position="37"/>
        <end position="433"/>
    </location>
</feature>
<evidence type="ECO:0000256" key="8">
    <source>
        <dbReference type="ARBA" id="ARBA00023136"/>
    </source>
</evidence>
<evidence type="ECO:0000256" key="4">
    <source>
        <dbReference type="ARBA" id="ARBA00022554"/>
    </source>
</evidence>
<keyword evidence="3" id="KW-0813">Transport</keyword>
<comment type="similarity">
    <text evidence="2">Belongs to the amino acid/polyamine transporter 2 family.</text>
</comment>
<gene>
    <name evidence="13" type="ORF">FOL46_000364</name>
    <name evidence="12" type="ORF">FOZ61_009374</name>
</gene>
<keyword evidence="7 10" id="KW-1133">Transmembrane helix</keyword>
<dbReference type="Proteomes" id="UP000570595">
    <property type="component" value="Unassembled WGS sequence"/>
</dbReference>
<dbReference type="Proteomes" id="UP000572268">
    <property type="component" value="Unassembled WGS sequence"/>
</dbReference>
<dbReference type="GO" id="GO:0005313">
    <property type="term" value="F:L-glutamate transmembrane transporter activity"/>
    <property type="evidence" value="ECO:0007669"/>
    <property type="project" value="TreeGrafter"/>
</dbReference>
<proteinExistence type="inferred from homology"/>
<keyword evidence="6" id="KW-0029">Amino-acid transport</keyword>
<feature type="transmembrane region" description="Helical" evidence="10">
    <location>
        <begin position="406"/>
        <end position="424"/>
    </location>
</feature>
<evidence type="ECO:0000313" key="14">
    <source>
        <dbReference type="Proteomes" id="UP000570595"/>
    </source>
</evidence>
<feature type="compositionally biased region" description="Polar residues" evidence="9">
    <location>
        <begin position="10"/>
        <end position="22"/>
    </location>
</feature>
<dbReference type="Gene3D" id="1.20.1740.10">
    <property type="entry name" value="Amino acid/polyamine transporter I"/>
    <property type="match status" value="1"/>
</dbReference>
<keyword evidence="4" id="KW-0926">Vacuole</keyword>
<dbReference type="GO" id="GO:0005774">
    <property type="term" value="C:vacuolar membrane"/>
    <property type="evidence" value="ECO:0007669"/>
    <property type="project" value="UniProtKB-SubCell"/>
</dbReference>
<accession>A0A7J6MIK4</accession>